<sequence length="557" mass="63283">MNPTTFPNERTFHYSESLSGQEMRLIEIIKPGSLNSPDSDPLKLRIFKAPMPRSNEAEDTEEESFTPRYLALSYTWGPPQPSHTISINNAPFKIGQSLFEALSQLRSNIDLPIWIDAICIDQMNTAEQGPQLEKMYDIYSHAERTIIWLGNGKSSTPALFEHLERLGNDAITAGIWDLQERDFKMWYERGDPRTAEIKSKLENLMISSRNADPPFPLDSLFHLSHEVPWFRRVWILQELSAAKDYEFMYGSSTIPGDSFIAGYFFVTIWEGIELQSMTGNGPLPQNGLSFAQIIFQRLMRKDENGNELPISLSSRAATTLGTRRRHHRKGGLTLTGHLNRAFTLTSDAAIGATMEKDRIYGILGLASDKETLGIQYDCRSETTFQEVYTDVAKKLAMNGNLDILMLCRAGFSREYPYDQTTRDPNLPSWAPDWSKPIRRPWGGAKEDSLFRAGGKEFALDRHLNEDDAQALIIETRVVEIVTEVGTIWTPQWEKPLTMELPKPSFLNLRAFYRKVEIVILLNSGKMQNGAFQSETSNSTPLVWHSVLHKFHPSAIKI</sequence>
<dbReference type="OrthoDB" id="2157530at2759"/>
<reference evidence="2" key="1">
    <citation type="submission" date="2021-07" db="EMBL/GenBank/DDBJ databases">
        <authorList>
            <person name="Durling M."/>
        </authorList>
    </citation>
    <scope>NUCLEOTIDE SEQUENCE</scope>
</reference>
<dbReference type="Proteomes" id="UP000701801">
    <property type="component" value="Unassembled WGS sequence"/>
</dbReference>
<dbReference type="PANTHER" id="PTHR24148">
    <property type="entry name" value="ANKYRIN REPEAT DOMAIN-CONTAINING PROTEIN 39 HOMOLOG-RELATED"/>
    <property type="match status" value="1"/>
</dbReference>
<accession>A0A9N9LXL6</accession>
<dbReference type="Pfam" id="PF06985">
    <property type="entry name" value="HET"/>
    <property type="match status" value="1"/>
</dbReference>
<dbReference type="InterPro" id="IPR052895">
    <property type="entry name" value="HetReg/Transcr_Mod"/>
</dbReference>
<comment type="caution">
    <text evidence="2">The sequence shown here is derived from an EMBL/GenBank/DDBJ whole genome shotgun (WGS) entry which is preliminary data.</text>
</comment>
<evidence type="ECO:0000313" key="2">
    <source>
        <dbReference type="EMBL" id="CAG8980319.1"/>
    </source>
</evidence>
<dbReference type="AlphaFoldDB" id="A0A9N9LXL6"/>
<protein>
    <recommendedName>
        <fullName evidence="1">Heterokaryon incompatibility domain-containing protein</fullName>
    </recommendedName>
</protein>
<keyword evidence="3" id="KW-1185">Reference proteome</keyword>
<organism evidence="2 3">
    <name type="scientific">Hymenoscyphus albidus</name>
    <dbReference type="NCBI Taxonomy" id="595503"/>
    <lineage>
        <taxon>Eukaryota</taxon>
        <taxon>Fungi</taxon>
        <taxon>Dikarya</taxon>
        <taxon>Ascomycota</taxon>
        <taxon>Pezizomycotina</taxon>
        <taxon>Leotiomycetes</taxon>
        <taxon>Helotiales</taxon>
        <taxon>Helotiaceae</taxon>
        <taxon>Hymenoscyphus</taxon>
    </lineage>
</organism>
<dbReference type="PANTHER" id="PTHR24148:SF73">
    <property type="entry name" value="HET DOMAIN PROTEIN (AFU_ORTHOLOGUE AFUA_8G01020)"/>
    <property type="match status" value="1"/>
</dbReference>
<dbReference type="InterPro" id="IPR010730">
    <property type="entry name" value="HET"/>
</dbReference>
<feature type="domain" description="Heterokaryon incompatibility" evidence="1">
    <location>
        <begin position="69"/>
        <end position="238"/>
    </location>
</feature>
<proteinExistence type="predicted"/>
<evidence type="ECO:0000259" key="1">
    <source>
        <dbReference type="Pfam" id="PF06985"/>
    </source>
</evidence>
<gene>
    <name evidence="2" type="ORF">HYALB_00013151</name>
</gene>
<name>A0A9N9LXL6_9HELO</name>
<evidence type="ECO:0000313" key="3">
    <source>
        <dbReference type="Proteomes" id="UP000701801"/>
    </source>
</evidence>
<dbReference type="EMBL" id="CAJVRM010000377">
    <property type="protein sequence ID" value="CAG8980319.1"/>
    <property type="molecule type" value="Genomic_DNA"/>
</dbReference>